<evidence type="ECO:0000259" key="5">
    <source>
        <dbReference type="Pfam" id="PF13458"/>
    </source>
</evidence>
<protein>
    <submittedName>
        <fullName evidence="6">ABC transporter permease</fullName>
    </submittedName>
</protein>
<evidence type="ECO:0000256" key="3">
    <source>
        <dbReference type="ARBA" id="ARBA00022970"/>
    </source>
</evidence>
<dbReference type="Proteomes" id="UP000019486">
    <property type="component" value="Unassembled WGS sequence"/>
</dbReference>
<dbReference type="Pfam" id="PF13458">
    <property type="entry name" value="Peripla_BP_6"/>
    <property type="match status" value="1"/>
</dbReference>
<organism evidence="6 7">
    <name type="scientific">Skermanella stibiiresistens SB22</name>
    <dbReference type="NCBI Taxonomy" id="1385369"/>
    <lineage>
        <taxon>Bacteria</taxon>
        <taxon>Pseudomonadati</taxon>
        <taxon>Pseudomonadota</taxon>
        <taxon>Alphaproteobacteria</taxon>
        <taxon>Rhodospirillales</taxon>
        <taxon>Azospirillaceae</taxon>
        <taxon>Skermanella</taxon>
    </lineage>
</organism>
<accession>W9H243</accession>
<dbReference type="STRING" id="1385369.N825_09635"/>
<dbReference type="PANTHER" id="PTHR30483:SF6">
    <property type="entry name" value="PERIPLASMIC BINDING PROTEIN OF ABC TRANSPORTER FOR NATURAL AMINO ACIDS"/>
    <property type="match status" value="1"/>
</dbReference>
<dbReference type="OrthoDB" id="7237299at2"/>
<keyword evidence="2 4" id="KW-0732">Signal</keyword>
<dbReference type="InterPro" id="IPR051010">
    <property type="entry name" value="BCAA_transport"/>
</dbReference>
<dbReference type="InterPro" id="IPR028082">
    <property type="entry name" value="Peripla_BP_I"/>
</dbReference>
<dbReference type="RefSeq" id="WP_051513063.1">
    <property type="nucleotide sequence ID" value="NZ_AVFL01000023.1"/>
</dbReference>
<evidence type="ECO:0000256" key="1">
    <source>
        <dbReference type="ARBA" id="ARBA00010062"/>
    </source>
</evidence>
<feature type="signal peptide" evidence="4">
    <location>
        <begin position="1"/>
        <end position="23"/>
    </location>
</feature>
<dbReference type="AlphaFoldDB" id="W9H243"/>
<comment type="caution">
    <text evidence="6">The sequence shown here is derived from an EMBL/GenBank/DDBJ whole genome shotgun (WGS) entry which is preliminary data.</text>
</comment>
<dbReference type="InterPro" id="IPR028081">
    <property type="entry name" value="Leu-bd"/>
</dbReference>
<evidence type="ECO:0000313" key="7">
    <source>
        <dbReference type="Proteomes" id="UP000019486"/>
    </source>
</evidence>
<dbReference type="SUPFAM" id="SSF53822">
    <property type="entry name" value="Periplasmic binding protein-like I"/>
    <property type="match status" value="1"/>
</dbReference>
<name>W9H243_9PROT</name>
<keyword evidence="7" id="KW-1185">Reference proteome</keyword>
<evidence type="ECO:0000256" key="4">
    <source>
        <dbReference type="SAM" id="SignalP"/>
    </source>
</evidence>
<feature type="domain" description="Leucine-binding protein" evidence="5">
    <location>
        <begin position="30"/>
        <end position="367"/>
    </location>
</feature>
<feature type="chain" id="PRO_5004920777" evidence="4">
    <location>
        <begin position="24"/>
        <end position="404"/>
    </location>
</feature>
<sequence length="404" mass="42098">MKTIGLMAVSAVALLSAALPASAEIAGGRVKLGVLTDISGFASDSTGTGSVVAAQLAAEDFAAQLPGAKIEVISADHQNKPDIGSATARRWVEQESVNAVLDVPFSSVALAVSEVTRGSKALLVASGPGTTALTGPKCSPNTIHWTYDTWALSNGTAKVVTETVGKSWFFLTADYAFGHSLEQDASAVVKANGGTVVGGVRHPTNNSDFSSFLLQAQASGANIIGLANAVGDTVTSVKQAAEFGITSGGQHLAALLMQLSDVSAVGLESAQGLYLTEPFYWDMTTETRAFSDRFAERMNGRRPTANQAGVYSGALHYLKAVKAANSTDGAAVAAAMKEIPTDDPLFGKGKVRVDGRVIHEMHVFQVKSPDESKGDYDFYKLVKTIPADQAFRPLDQGGCPLATQ</sequence>
<dbReference type="PANTHER" id="PTHR30483">
    <property type="entry name" value="LEUCINE-SPECIFIC-BINDING PROTEIN"/>
    <property type="match status" value="1"/>
</dbReference>
<keyword evidence="3" id="KW-0813">Transport</keyword>
<dbReference type="CDD" id="cd06327">
    <property type="entry name" value="PBP1_SBP-like"/>
    <property type="match status" value="1"/>
</dbReference>
<dbReference type="PATRIC" id="fig|1385369.3.peg.5234"/>
<evidence type="ECO:0000256" key="2">
    <source>
        <dbReference type="ARBA" id="ARBA00022729"/>
    </source>
</evidence>
<reference evidence="6 7" key="1">
    <citation type="submission" date="2013-08" db="EMBL/GenBank/DDBJ databases">
        <title>The genome sequence of Skermanella stibiiresistens.</title>
        <authorList>
            <person name="Zhu W."/>
            <person name="Wang G."/>
        </authorList>
    </citation>
    <scope>NUCLEOTIDE SEQUENCE [LARGE SCALE GENOMIC DNA]</scope>
    <source>
        <strain evidence="6 7">SB22</strain>
    </source>
</reference>
<keyword evidence="3" id="KW-0029">Amino-acid transport</keyword>
<dbReference type="Gene3D" id="3.40.50.2300">
    <property type="match status" value="2"/>
</dbReference>
<dbReference type="EMBL" id="AVFL01000023">
    <property type="protein sequence ID" value="EWY37833.1"/>
    <property type="molecule type" value="Genomic_DNA"/>
</dbReference>
<comment type="similarity">
    <text evidence="1">Belongs to the leucine-binding protein family.</text>
</comment>
<gene>
    <name evidence="6" type="ORF">N825_09635</name>
</gene>
<evidence type="ECO:0000313" key="6">
    <source>
        <dbReference type="EMBL" id="EWY37833.1"/>
    </source>
</evidence>
<proteinExistence type="inferred from homology"/>
<dbReference type="GO" id="GO:0006865">
    <property type="term" value="P:amino acid transport"/>
    <property type="evidence" value="ECO:0007669"/>
    <property type="project" value="UniProtKB-KW"/>
</dbReference>